<sequence>MTQTSSDDARLMGASSRQAEVLAAVTERGMIRVTDLAAELGVTPVTVRRAVSELAEAGLVRRVHGGATAVGARAMGGPVAQGTATIGMLVPSLDYYWPDVARGAEEEAKRLGLRVTLRGSVYQATDERGDLQRLIDAGASGLLVAPTLDGAGGDVMREWLAEAPVPVVLMERNASVGSVQRTVESVITDHADGTTMAVHHLVGLGHRLVGVALSQDSPHTPRLRADWLATCGEHGLDPAAVVDRFIPDRREPGFEPAIESIIDEVVATGTTALLVHSDPEAIRLIQRAEERGLSVPGDLSVVSYDDQVAAMSAPALTAVRPPRRTIGRTAVGLLAARMADPGRPVHRVLVSPTLMVRDSSGPPGA</sequence>
<evidence type="ECO:0000256" key="3">
    <source>
        <dbReference type="ARBA" id="ARBA00023163"/>
    </source>
</evidence>
<dbReference type="InterPro" id="IPR012318">
    <property type="entry name" value="HTH_CRP"/>
</dbReference>
<dbReference type="PRINTS" id="PR00037">
    <property type="entry name" value="HTHLACR"/>
</dbReference>
<evidence type="ECO:0000313" key="5">
    <source>
        <dbReference type="EMBL" id="SEE83125.1"/>
    </source>
</evidence>
<dbReference type="Proteomes" id="UP000199220">
    <property type="component" value="Unassembled WGS sequence"/>
</dbReference>
<dbReference type="InterPro" id="IPR036390">
    <property type="entry name" value="WH_DNA-bd_sf"/>
</dbReference>
<keyword evidence="2 5" id="KW-0238">DNA-binding</keyword>
<reference evidence="6" key="1">
    <citation type="submission" date="2016-10" db="EMBL/GenBank/DDBJ databases">
        <authorList>
            <person name="Varghese N."/>
            <person name="Submissions S."/>
        </authorList>
    </citation>
    <scope>NUCLEOTIDE SEQUENCE [LARGE SCALE GENOMIC DNA]</scope>
    <source>
        <strain evidence="6">DSM 21368</strain>
    </source>
</reference>
<keyword evidence="1" id="KW-0805">Transcription regulation</keyword>
<dbReference type="Pfam" id="PF08220">
    <property type="entry name" value="HTH_DeoR"/>
    <property type="match status" value="1"/>
</dbReference>
<organism evidence="5 6">
    <name type="scientific">Ruania alba</name>
    <dbReference type="NCBI Taxonomy" id="648782"/>
    <lineage>
        <taxon>Bacteria</taxon>
        <taxon>Bacillati</taxon>
        <taxon>Actinomycetota</taxon>
        <taxon>Actinomycetes</taxon>
        <taxon>Micrococcales</taxon>
        <taxon>Ruaniaceae</taxon>
        <taxon>Ruania</taxon>
    </lineage>
</organism>
<dbReference type="SUPFAM" id="SSF53822">
    <property type="entry name" value="Periplasmic binding protein-like I"/>
    <property type="match status" value="1"/>
</dbReference>
<dbReference type="InterPro" id="IPR046335">
    <property type="entry name" value="LacI/GalR-like_sensor"/>
</dbReference>
<evidence type="ECO:0000256" key="1">
    <source>
        <dbReference type="ARBA" id="ARBA00023015"/>
    </source>
</evidence>
<proteinExistence type="predicted"/>
<dbReference type="EMBL" id="FNTX01000002">
    <property type="protein sequence ID" value="SEE83125.1"/>
    <property type="molecule type" value="Genomic_DNA"/>
</dbReference>
<dbReference type="Pfam" id="PF13377">
    <property type="entry name" value="Peripla_BP_3"/>
    <property type="match status" value="1"/>
</dbReference>
<keyword evidence="6" id="KW-1185">Reference proteome</keyword>
<dbReference type="GO" id="GO:0000976">
    <property type="term" value="F:transcription cis-regulatory region binding"/>
    <property type="evidence" value="ECO:0007669"/>
    <property type="project" value="TreeGrafter"/>
</dbReference>
<evidence type="ECO:0000256" key="2">
    <source>
        <dbReference type="ARBA" id="ARBA00023125"/>
    </source>
</evidence>
<dbReference type="PANTHER" id="PTHR30146:SF155">
    <property type="entry name" value="ALANINE RACEMASE"/>
    <property type="match status" value="1"/>
</dbReference>
<evidence type="ECO:0000313" key="6">
    <source>
        <dbReference type="Proteomes" id="UP000199220"/>
    </source>
</evidence>
<dbReference type="SMART" id="SM00419">
    <property type="entry name" value="HTH_CRP"/>
    <property type="match status" value="1"/>
</dbReference>
<dbReference type="RefSeq" id="WP_217632474.1">
    <property type="nucleotide sequence ID" value="NZ_FNTX01000002.1"/>
</dbReference>
<dbReference type="AlphaFoldDB" id="A0A1H5M189"/>
<accession>A0A1H5M189</accession>
<gene>
    <name evidence="5" type="ORF">SAMN04488554_3097</name>
</gene>
<dbReference type="InterPro" id="IPR001034">
    <property type="entry name" value="DeoR_HTH"/>
</dbReference>
<feature type="domain" description="HTH deoR-type" evidence="4">
    <location>
        <begin position="14"/>
        <end position="69"/>
    </location>
</feature>
<dbReference type="GO" id="GO:0003700">
    <property type="term" value="F:DNA-binding transcription factor activity"/>
    <property type="evidence" value="ECO:0007669"/>
    <property type="project" value="InterPro"/>
</dbReference>
<evidence type="ECO:0000259" key="4">
    <source>
        <dbReference type="PROSITE" id="PS51000"/>
    </source>
</evidence>
<keyword evidence="3" id="KW-0804">Transcription</keyword>
<dbReference type="PANTHER" id="PTHR30146">
    <property type="entry name" value="LACI-RELATED TRANSCRIPTIONAL REPRESSOR"/>
    <property type="match status" value="1"/>
</dbReference>
<dbReference type="STRING" id="648782.SAMN04488554_3097"/>
<dbReference type="InterPro" id="IPR036388">
    <property type="entry name" value="WH-like_DNA-bd_sf"/>
</dbReference>
<dbReference type="Gene3D" id="1.10.10.10">
    <property type="entry name" value="Winged helix-like DNA-binding domain superfamily/Winged helix DNA-binding domain"/>
    <property type="match status" value="1"/>
</dbReference>
<dbReference type="SMART" id="SM00420">
    <property type="entry name" value="HTH_DEOR"/>
    <property type="match status" value="1"/>
</dbReference>
<name>A0A1H5M189_9MICO</name>
<dbReference type="PROSITE" id="PS51000">
    <property type="entry name" value="HTH_DEOR_2"/>
    <property type="match status" value="1"/>
</dbReference>
<protein>
    <submittedName>
        <fullName evidence="5">DNA-binding transcriptional regulator, LacI/PurR family</fullName>
    </submittedName>
</protein>
<dbReference type="SUPFAM" id="SSF46785">
    <property type="entry name" value="Winged helix' DNA-binding domain"/>
    <property type="match status" value="1"/>
</dbReference>
<dbReference type="Gene3D" id="3.40.50.2300">
    <property type="match status" value="2"/>
</dbReference>
<dbReference type="InterPro" id="IPR028082">
    <property type="entry name" value="Peripla_BP_I"/>
</dbReference>